<comment type="caution">
    <text evidence="2">The sequence shown here is derived from an EMBL/GenBank/DDBJ whole genome shotgun (WGS) entry which is preliminary data.</text>
</comment>
<gene>
    <name evidence="2" type="ORF">E0Z10_g9290</name>
</gene>
<feature type="domain" description="Aminoglycoside phosphotransferase" evidence="1">
    <location>
        <begin position="147"/>
        <end position="252"/>
    </location>
</feature>
<evidence type="ECO:0000313" key="2">
    <source>
        <dbReference type="EMBL" id="TGJ79473.1"/>
    </source>
</evidence>
<dbReference type="Proteomes" id="UP000297716">
    <property type="component" value="Unassembled WGS sequence"/>
</dbReference>
<dbReference type="InterPro" id="IPR011009">
    <property type="entry name" value="Kinase-like_dom_sf"/>
</dbReference>
<accession>A0A4Z0YLD8</accession>
<dbReference type="OrthoDB" id="5598852at2759"/>
<dbReference type="STRING" id="37992.A0A4Z0YLD8"/>
<dbReference type="AlphaFoldDB" id="A0A4Z0YLD8"/>
<evidence type="ECO:0000259" key="1">
    <source>
        <dbReference type="Pfam" id="PF01636"/>
    </source>
</evidence>
<name>A0A4Z0YLD8_9PEZI</name>
<dbReference type="SUPFAM" id="SSF56112">
    <property type="entry name" value="Protein kinase-like (PK-like)"/>
    <property type="match status" value="1"/>
</dbReference>
<organism evidence="2 3">
    <name type="scientific">Xylaria hypoxylon</name>
    <dbReference type="NCBI Taxonomy" id="37992"/>
    <lineage>
        <taxon>Eukaryota</taxon>
        <taxon>Fungi</taxon>
        <taxon>Dikarya</taxon>
        <taxon>Ascomycota</taxon>
        <taxon>Pezizomycotina</taxon>
        <taxon>Sordariomycetes</taxon>
        <taxon>Xylariomycetidae</taxon>
        <taxon>Xylariales</taxon>
        <taxon>Xylariaceae</taxon>
        <taxon>Xylaria</taxon>
    </lineage>
</organism>
<protein>
    <recommendedName>
        <fullName evidence="1">Aminoglycoside phosphotransferase domain-containing protein</fullName>
    </recommendedName>
</protein>
<dbReference type="Gene3D" id="3.90.1200.10">
    <property type="match status" value="1"/>
</dbReference>
<dbReference type="Pfam" id="PF01636">
    <property type="entry name" value="APH"/>
    <property type="match status" value="1"/>
</dbReference>
<proteinExistence type="predicted"/>
<evidence type="ECO:0000313" key="3">
    <source>
        <dbReference type="Proteomes" id="UP000297716"/>
    </source>
</evidence>
<reference evidence="2 3" key="1">
    <citation type="submission" date="2019-03" db="EMBL/GenBank/DDBJ databases">
        <title>Draft genome sequence of Xylaria hypoxylon DSM 108379, a ubiquitous saprotrophic-parasitic fungi on hardwood.</title>
        <authorList>
            <person name="Buettner E."/>
            <person name="Leonhardt S."/>
            <person name="Gebauer A.M."/>
            <person name="Liers C."/>
            <person name="Hofrichter M."/>
            <person name="Kellner H."/>
        </authorList>
    </citation>
    <scope>NUCLEOTIDE SEQUENCE [LARGE SCALE GENOMIC DNA]</scope>
    <source>
        <strain evidence="2 3">DSM 108379</strain>
    </source>
</reference>
<dbReference type="InterPro" id="IPR002575">
    <property type="entry name" value="Aminoglycoside_PTrfase"/>
</dbReference>
<keyword evidence="3" id="KW-1185">Reference proteome</keyword>
<sequence length="332" mass="37662">MIVERTLHEGHISEDISRYAVKPGSYDRLSAFQISQFFKRHISTTKDECNRVAADVLKSPVSPTPIQGAQSYTVAADSGHVPKVIQFRSLKLNIERVESARQSYKDFVPNCEYYGMLGDLHMYGWDLVPGPAFCRVRHQFLALGMQHRLRQTVHDFARFSASAWINKSAVMQPCGLLEEYSRALDQISQGLPEHILEKLDEARQGLPLLFRPEYPIAVQHDDFLENNFHVNEATGHITGVVDWADAMIAPFGVSLGGLETILGVQTASSWHFHPSHIELREYFWDTFYGHIGPISVDDRRSIKVARLFGLFRTHGFEEGDARIAYLEALCML</sequence>
<dbReference type="EMBL" id="SKBN01000285">
    <property type="protein sequence ID" value="TGJ79473.1"/>
    <property type="molecule type" value="Genomic_DNA"/>
</dbReference>